<keyword evidence="4 6" id="KW-1133">Transmembrane helix</keyword>
<dbReference type="EMBL" id="JARQWQ010000054">
    <property type="protein sequence ID" value="KAK2556750.1"/>
    <property type="molecule type" value="Genomic_DNA"/>
</dbReference>
<dbReference type="Pfam" id="PF00520">
    <property type="entry name" value="Ion_trans"/>
    <property type="match status" value="1"/>
</dbReference>
<name>A0AAD9Q9E7_ACRCE</name>
<evidence type="ECO:0000256" key="3">
    <source>
        <dbReference type="ARBA" id="ARBA00022737"/>
    </source>
</evidence>
<comment type="subcellular location">
    <subcellularLocation>
        <location evidence="1">Membrane</location>
        <topology evidence="1">Multi-pass membrane protein</topology>
    </subcellularLocation>
</comment>
<dbReference type="GO" id="GO:0005262">
    <property type="term" value="F:calcium channel activity"/>
    <property type="evidence" value="ECO:0007669"/>
    <property type="project" value="TreeGrafter"/>
</dbReference>
<feature type="non-terminal residue" evidence="8">
    <location>
        <position position="677"/>
    </location>
</feature>
<keyword evidence="3" id="KW-0677">Repeat</keyword>
<feature type="transmembrane region" description="Helical" evidence="6">
    <location>
        <begin position="443"/>
        <end position="462"/>
    </location>
</feature>
<keyword evidence="2 6" id="KW-0812">Transmembrane</keyword>
<reference evidence="8" key="2">
    <citation type="journal article" date="2023" name="Science">
        <title>Genomic signatures of disease resistance in endangered staghorn corals.</title>
        <authorList>
            <person name="Vollmer S.V."/>
            <person name="Selwyn J.D."/>
            <person name="Despard B.A."/>
            <person name="Roesel C.L."/>
        </authorList>
    </citation>
    <scope>NUCLEOTIDE SEQUENCE</scope>
    <source>
        <strain evidence="8">K2</strain>
    </source>
</reference>
<evidence type="ECO:0000259" key="7">
    <source>
        <dbReference type="Pfam" id="PF00520"/>
    </source>
</evidence>
<keyword evidence="9" id="KW-1185">Reference proteome</keyword>
<protein>
    <submittedName>
        <fullName evidence="8">Transient receptor potential cation channel subfamily V member 4</fullName>
    </submittedName>
</protein>
<feature type="transmembrane region" description="Helical" evidence="6">
    <location>
        <begin position="513"/>
        <end position="531"/>
    </location>
</feature>
<feature type="transmembrane region" description="Helical" evidence="6">
    <location>
        <begin position="579"/>
        <end position="598"/>
    </location>
</feature>
<evidence type="ECO:0000256" key="4">
    <source>
        <dbReference type="ARBA" id="ARBA00022989"/>
    </source>
</evidence>
<accession>A0AAD9Q9E7</accession>
<dbReference type="AlphaFoldDB" id="A0AAD9Q9E7"/>
<dbReference type="PANTHER" id="PTHR10582:SF2">
    <property type="entry name" value="INACTIVE"/>
    <property type="match status" value="1"/>
</dbReference>
<dbReference type="Proteomes" id="UP001249851">
    <property type="component" value="Unassembled WGS sequence"/>
</dbReference>
<sequence>MQTLQHPLKVFSQSKARKAITARPIFWVFSGIWAFETAMDSNKDKYLVIPVEEREMENRNSDSESTDRDYEFEMKFDKDFWLKVQDRVKSKKLSWSRAMDEVRADCLMEKYGKNVLLVIIHEWPQRRKYQEKPEVLPSLEYLISRLTEIILERDTKEDYKYFRVASKDDPTRPTLLHLAAEQNFLHVSKALVEHYPGLMYIYSKEQEEKPSYLPVELALKKYKDDTAAYLISQMRHDRVQKLFLCQENEAQTPMKFYFGDYISCQDAKTKEPLMKKTVLAILDKHINPRWPYLPEMKEDEENDSELERAFSSVPDDPMNYDFFYHILEADDKGRQPKIEVATEVDEHGASLKTGMIANPKFNAKSLSCLRRIAERGNSTPCGPNACLKEVEQVRSYLVLPKFVCPFPKIHSKLFIPVSFLSHSFWGPSNFFSGEASSYCSVQAAFYVLFLTVLSFALIHGSTQDDPTQYSGKANGLRLFCEALSIIFLMFYFFEEVNQAEREWQTYFKDPYNYFDWLGLILTFLVIPLRFVGVDSQWSVAALGYLFNFLRLFKFSCVTRTTGLYTKTLAKIVYRDISRFCVVFVVIFLGFCGSMYMALKATASQKHFSWLMLAGVRALFEQQPVEEDYSKFRWLAILILLSYMAMVIVIMLNILIAQMSYTYSEAKRTAKLQYAVDT</sequence>
<gene>
    <name evidence="8" type="ORF">P5673_021309</name>
</gene>
<keyword evidence="5 6" id="KW-0472">Membrane</keyword>
<proteinExistence type="predicted"/>
<keyword evidence="8" id="KW-0675">Receptor</keyword>
<evidence type="ECO:0000256" key="5">
    <source>
        <dbReference type="ARBA" id="ARBA00023136"/>
    </source>
</evidence>
<feature type="domain" description="Ion transport" evidence="7">
    <location>
        <begin position="446"/>
        <end position="669"/>
    </location>
</feature>
<dbReference type="GO" id="GO:0005886">
    <property type="term" value="C:plasma membrane"/>
    <property type="evidence" value="ECO:0007669"/>
    <property type="project" value="TreeGrafter"/>
</dbReference>
<dbReference type="InterPro" id="IPR024862">
    <property type="entry name" value="TRPV"/>
</dbReference>
<organism evidence="8 9">
    <name type="scientific">Acropora cervicornis</name>
    <name type="common">Staghorn coral</name>
    <dbReference type="NCBI Taxonomy" id="6130"/>
    <lineage>
        <taxon>Eukaryota</taxon>
        <taxon>Metazoa</taxon>
        <taxon>Cnidaria</taxon>
        <taxon>Anthozoa</taxon>
        <taxon>Hexacorallia</taxon>
        <taxon>Scleractinia</taxon>
        <taxon>Astrocoeniina</taxon>
        <taxon>Acroporidae</taxon>
        <taxon>Acropora</taxon>
    </lineage>
</organism>
<feature type="transmembrane region" description="Helical" evidence="6">
    <location>
        <begin position="633"/>
        <end position="656"/>
    </location>
</feature>
<dbReference type="InterPro" id="IPR005821">
    <property type="entry name" value="Ion_trans_dom"/>
</dbReference>
<evidence type="ECO:0000256" key="2">
    <source>
        <dbReference type="ARBA" id="ARBA00022692"/>
    </source>
</evidence>
<feature type="transmembrane region" description="Helical" evidence="6">
    <location>
        <begin position="474"/>
        <end position="493"/>
    </location>
</feature>
<evidence type="ECO:0000256" key="6">
    <source>
        <dbReference type="SAM" id="Phobius"/>
    </source>
</evidence>
<dbReference type="PANTHER" id="PTHR10582">
    <property type="entry name" value="TRANSIENT RECEPTOR POTENTIAL ION CHANNEL PROTEIN"/>
    <property type="match status" value="1"/>
</dbReference>
<evidence type="ECO:0000313" key="9">
    <source>
        <dbReference type="Proteomes" id="UP001249851"/>
    </source>
</evidence>
<evidence type="ECO:0000256" key="1">
    <source>
        <dbReference type="ARBA" id="ARBA00004141"/>
    </source>
</evidence>
<comment type="caution">
    <text evidence="8">The sequence shown here is derived from an EMBL/GenBank/DDBJ whole genome shotgun (WGS) entry which is preliminary data.</text>
</comment>
<evidence type="ECO:0000313" key="8">
    <source>
        <dbReference type="EMBL" id="KAK2556750.1"/>
    </source>
</evidence>
<reference evidence="8" key="1">
    <citation type="journal article" date="2023" name="G3 (Bethesda)">
        <title>Whole genome assembly and annotation of the endangered Caribbean coral Acropora cervicornis.</title>
        <authorList>
            <person name="Selwyn J.D."/>
            <person name="Vollmer S.V."/>
        </authorList>
    </citation>
    <scope>NUCLEOTIDE SEQUENCE</scope>
    <source>
        <strain evidence="8">K2</strain>
    </source>
</reference>
<dbReference type="GO" id="GO:0098703">
    <property type="term" value="P:calcium ion import across plasma membrane"/>
    <property type="evidence" value="ECO:0007669"/>
    <property type="project" value="TreeGrafter"/>
</dbReference>